<proteinExistence type="predicted"/>
<dbReference type="Gene3D" id="3.10.490.10">
    <property type="entry name" value="Gamma-glutamyl cyclotransferase-like"/>
    <property type="match status" value="1"/>
</dbReference>
<evidence type="ECO:0000313" key="3">
    <source>
        <dbReference type="Proteomes" id="UP000509579"/>
    </source>
</evidence>
<dbReference type="SUPFAM" id="SSF110857">
    <property type="entry name" value="Gamma-glutamyl cyclotransferase-like"/>
    <property type="match status" value="1"/>
</dbReference>
<evidence type="ECO:0000259" key="1">
    <source>
        <dbReference type="Pfam" id="PF06094"/>
    </source>
</evidence>
<dbReference type="InterPro" id="IPR013024">
    <property type="entry name" value="GGCT-like"/>
</dbReference>
<dbReference type="InterPro" id="IPR009288">
    <property type="entry name" value="AIG2-like_dom"/>
</dbReference>
<feature type="domain" description="Gamma-glutamylcyclotransferase AIG2-like" evidence="1">
    <location>
        <begin position="18"/>
        <end position="141"/>
    </location>
</feature>
<protein>
    <submittedName>
        <fullName evidence="2">Gamma-glutamylcyclotransferase</fullName>
    </submittedName>
</protein>
<accession>A0A6N1WYH2</accession>
<dbReference type="GO" id="GO:0016740">
    <property type="term" value="F:transferase activity"/>
    <property type="evidence" value="ECO:0007669"/>
    <property type="project" value="UniProtKB-KW"/>
</dbReference>
<name>A0A6N1WYH2_9BURK</name>
<dbReference type="CDD" id="cd06661">
    <property type="entry name" value="GGCT_like"/>
    <property type="match status" value="1"/>
</dbReference>
<reference evidence="2 3" key="1">
    <citation type="submission" date="2020-06" db="EMBL/GenBank/DDBJ databases">
        <title>Acidovorax antarctica sp. nov., isolated from Corinth ice sheet soil, Antarctic Fields Peninsula.</title>
        <authorList>
            <person name="Xu Q."/>
            <person name="Peng F."/>
        </authorList>
    </citation>
    <scope>NUCLEOTIDE SEQUENCE [LARGE SCALE GENOMIC DNA]</scope>
    <source>
        <strain evidence="2 3">16-35-5</strain>
    </source>
</reference>
<evidence type="ECO:0000313" key="2">
    <source>
        <dbReference type="EMBL" id="QKV52264.1"/>
    </source>
</evidence>
<dbReference type="EMBL" id="CP054840">
    <property type="protein sequence ID" value="QKV52264.1"/>
    <property type="molecule type" value="Genomic_DNA"/>
</dbReference>
<dbReference type="Pfam" id="PF06094">
    <property type="entry name" value="GGACT"/>
    <property type="match status" value="1"/>
</dbReference>
<dbReference type="Proteomes" id="UP000509579">
    <property type="component" value="Chromosome"/>
</dbReference>
<dbReference type="KEGG" id="aant:HUK68_04740"/>
<organism evidence="2 3">
    <name type="scientific">Comamonas antarctica</name>
    <dbReference type="NCBI Taxonomy" id="2743470"/>
    <lineage>
        <taxon>Bacteria</taxon>
        <taxon>Pseudomonadati</taxon>
        <taxon>Pseudomonadota</taxon>
        <taxon>Betaproteobacteria</taxon>
        <taxon>Burkholderiales</taxon>
        <taxon>Comamonadaceae</taxon>
        <taxon>Comamonas</taxon>
    </lineage>
</organism>
<dbReference type="InterPro" id="IPR036568">
    <property type="entry name" value="GGCT-like_sf"/>
</dbReference>
<dbReference type="RefSeq" id="WP_175503145.1">
    <property type="nucleotide sequence ID" value="NZ_CP054840.1"/>
</dbReference>
<gene>
    <name evidence="2" type="ORF">HUK68_04740</name>
</gene>
<keyword evidence="3" id="KW-1185">Reference proteome</keyword>
<keyword evidence="2" id="KW-0808">Transferase</keyword>
<dbReference type="AlphaFoldDB" id="A0A6N1WYH2"/>
<sequence>MTTPTELPPHIPCGCPLVAVYGTLRRGGSNDIRRWQSDVRWLGHCRLPGQLYDLGHYPGLILDGSCKVLAEVYELTPRLERELDRVEEVWPVDIGEYAKRIIDVELLPLDGGDPRPVQVLVYEAQPAGVHERALIDDDDWLGWWTRQER</sequence>